<evidence type="ECO:0000313" key="2">
    <source>
        <dbReference type="Proteomes" id="UP001484097"/>
    </source>
</evidence>
<dbReference type="EMBL" id="JBDXMX010000004">
    <property type="protein sequence ID" value="MEO9248090.1"/>
    <property type="molecule type" value="Genomic_DNA"/>
</dbReference>
<sequence>MTLARPRTSRVIAYAEIGPGRAVGTIMCGLSALYNSDDHDPTLIVDITDIFGGISPAATSGTRSIPALNTAPDPDTVYFGWEWFSMPWPGNPGPWVPFAT</sequence>
<keyword evidence="2" id="KW-1185">Reference proteome</keyword>
<organism evidence="1 2">
    <name type="scientific">Citricoccus nitrophenolicus</name>
    <dbReference type="NCBI Taxonomy" id="863575"/>
    <lineage>
        <taxon>Bacteria</taxon>
        <taxon>Bacillati</taxon>
        <taxon>Actinomycetota</taxon>
        <taxon>Actinomycetes</taxon>
        <taxon>Micrococcales</taxon>
        <taxon>Micrococcaceae</taxon>
        <taxon>Citricoccus</taxon>
    </lineage>
</organism>
<protein>
    <submittedName>
        <fullName evidence="1">Uncharacterized protein</fullName>
    </submittedName>
</protein>
<dbReference type="Proteomes" id="UP001484097">
    <property type="component" value="Unassembled WGS sequence"/>
</dbReference>
<accession>A0ABV0IJ30</accession>
<reference evidence="1 2" key="1">
    <citation type="submission" date="2024-05" db="EMBL/GenBank/DDBJ databases">
        <authorList>
            <person name="Yi C."/>
        </authorList>
    </citation>
    <scope>NUCLEOTIDE SEQUENCE [LARGE SCALE GENOMIC DNA]</scope>
    <source>
        <strain evidence="1 2">XS13</strain>
    </source>
</reference>
<dbReference type="RefSeq" id="WP_347920709.1">
    <property type="nucleotide sequence ID" value="NZ_JBDXMX010000004.1"/>
</dbReference>
<comment type="caution">
    <text evidence="1">The sequence shown here is derived from an EMBL/GenBank/DDBJ whole genome shotgun (WGS) entry which is preliminary data.</text>
</comment>
<proteinExistence type="predicted"/>
<gene>
    <name evidence="1" type="ORF">ABDK96_10380</name>
</gene>
<name>A0ABV0IJ30_9MICC</name>
<evidence type="ECO:0000313" key="1">
    <source>
        <dbReference type="EMBL" id="MEO9248090.1"/>
    </source>
</evidence>